<keyword evidence="3" id="KW-1185">Reference proteome</keyword>
<reference evidence="2" key="1">
    <citation type="submission" date="2022-11" db="EMBL/GenBank/DDBJ databases">
        <authorList>
            <person name="Graham C."/>
            <person name="Newman J.D."/>
        </authorList>
    </citation>
    <scope>NUCLEOTIDE SEQUENCE</scope>
    <source>
        <strain evidence="2">DSM 19486</strain>
    </source>
</reference>
<proteinExistence type="predicted"/>
<evidence type="ECO:0000313" key="3">
    <source>
        <dbReference type="Proteomes" id="UP001142592"/>
    </source>
</evidence>
<evidence type="ECO:0000256" key="1">
    <source>
        <dbReference type="SAM" id="Phobius"/>
    </source>
</evidence>
<accession>A0A9X3DG54</accession>
<keyword evidence="1" id="KW-1133">Transmembrane helix</keyword>
<feature type="transmembrane region" description="Helical" evidence="1">
    <location>
        <begin position="206"/>
        <end position="226"/>
    </location>
</feature>
<gene>
    <name evidence="2" type="ORF">OQZ29_20045</name>
</gene>
<sequence>MVRNPVKKAFFRFGAFYFFSNLFIYLSPLLAIVIWWKVAEIRSEPLRLSKPHELITKRPNLFYRFDYAVTNPNVIIASNYLISKNLSSKKKTFSVTHYFTTPLSSVDSIRINGRYNIWLLKTFKQEILKSLTAQLKFRLIQDYHVKTKEKFKNLFSRKPNFYKQNFKDLPATQLLYGNVNAANVNYILIPHWESLQIYKNNELKEVTLFFAAITILNLVGCIFIAINR</sequence>
<protein>
    <submittedName>
        <fullName evidence="2">Uncharacterized protein</fullName>
    </submittedName>
</protein>
<feature type="transmembrane region" description="Helical" evidence="1">
    <location>
        <begin position="15"/>
        <end position="36"/>
    </location>
</feature>
<comment type="caution">
    <text evidence="2">The sequence shown here is derived from an EMBL/GenBank/DDBJ whole genome shotgun (WGS) entry which is preliminary data.</text>
</comment>
<name>A0A9X3DG54_9SPHI</name>
<evidence type="ECO:0000313" key="2">
    <source>
        <dbReference type="EMBL" id="MCX3267062.1"/>
    </source>
</evidence>
<dbReference type="EMBL" id="JAPJUH010000006">
    <property type="protein sequence ID" value="MCX3267062.1"/>
    <property type="molecule type" value="Genomic_DNA"/>
</dbReference>
<keyword evidence="1" id="KW-0812">Transmembrane</keyword>
<dbReference type="Proteomes" id="UP001142592">
    <property type="component" value="Unassembled WGS sequence"/>
</dbReference>
<organism evidence="2 3">
    <name type="scientific">Pedobacter agri</name>
    <dbReference type="NCBI Taxonomy" id="454586"/>
    <lineage>
        <taxon>Bacteria</taxon>
        <taxon>Pseudomonadati</taxon>
        <taxon>Bacteroidota</taxon>
        <taxon>Sphingobacteriia</taxon>
        <taxon>Sphingobacteriales</taxon>
        <taxon>Sphingobacteriaceae</taxon>
        <taxon>Pedobacter</taxon>
    </lineage>
</organism>
<keyword evidence="1" id="KW-0472">Membrane</keyword>
<dbReference type="RefSeq" id="WP_124912446.1">
    <property type="nucleotide sequence ID" value="NZ_JAPJUH010000006.1"/>
</dbReference>
<dbReference type="AlphaFoldDB" id="A0A9X3DG54"/>